<dbReference type="EMBL" id="JMSE01000905">
    <property type="protein sequence ID" value="KDN66730.1"/>
    <property type="molecule type" value="Genomic_DNA"/>
</dbReference>
<dbReference type="HOGENOM" id="CLU_110344_0_0_1"/>
<comment type="caution">
    <text evidence="3">The sequence shown here is derived from an EMBL/GenBank/DDBJ whole genome shotgun (WGS) entry which is preliminary data.</text>
</comment>
<evidence type="ECO:0000313" key="3">
    <source>
        <dbReference type="EMBL" id="KDN66730.1"/>
    </source>
</evidence>
<evidence type="ECO:0000256" key="2">
    <source>
        <dbReference type="SAM" id="Phobius"/>
    </source>
</evidence>
<dbReference type="STRING" id="1173701.A0A066XL65"/>
<organism evidence="3 4">
    <name type="scientific">Colletotrichum sublineola</name>
    <name type="common">Sorghum anthracnose fungus</name>
    <dbReference type="NCBI Taxonomy" id="1173701"/>
    <lineage>
        <taxon>Eukaryota</taxon>
        <taxon>Fungi</taxon>
        <taxon>Dikarya</taxon>
        <taxon>Ascomycota</taxon>
        <taxon>Pezizomycotina</taxon>
        <taxon>Sordariomycetes</taxon>
        <taxon>Hypocreomycetidae</taxon>
        <taxon>Glomerellales</taxon>
        <taxon>Glomerellaceae</taxon>
        <taxon>Colletotrichum</taxon>
        <taxon>Colletotrichum graminicola species complex</taxon>
    </lineage>
</organism>
<keyword evidence="2" id="KW-0812">Transmembrane</keyword>
<dbReference type="Proteomes" id="UP000027238">
    <property type="component" value="Unassembled WGS sequence"/>
</dbReference>
<protein>
    <submittedName>
        <fullName evidence="3">Uncharacterized protein</fullName>
    </submittedName>
</protein>
<dbReference type="OrthoDB" id="3365267at2759"/>
<keyword evidence="2" id="KW-1133">Transmembrane helix</keyword>
<reference evidence="4" key="1">
    <citation type="journal article" date="2014" name="Genome Announc.">
        <title>Draft genome sequence of Colletotrichum sublineola, a destructive pathogen of cultivated sorghum.</title>
        <authorList>
            <person name="Baroncelli R."/>
            <person name="Sanz-Martin J.M."/>
            <person name="Rech G.E."/>
            <person name="Sukno S.A."/>
            <person name="Thon M.R."/>
        </authorList>
    </citation>
    <scope>NUCLEOTIDE SEQUENCE [LARGE SCALE GENOMIC DNA]</scope>
    <source>
        <strain evidence="4">TX430BB</strain>
    </source>
</reference>
<keyword evidence="2" id="KW-0472">Membrane</keyword>
<name>A0A066XL65_COLSU</name>
<evidence type="ECO:0000256" key="1">
    <source>
        <dbReference type="SAM" id="MobiDB-lite"/>
    </source>
</evidence>
<feature type="transmembrane region" description="Helical" evidence="2">
    <location>
        <begin position="57"/>
        <end position="76"/>
    </location>
</feature>
<dbReference type="OMA" id="YFNAFRA"/>
<proteinExistence type="predicted"/>
<accession>A0A066XL65</accession>
<dbReference type="eggNOG" id="ENOG502SMP1">
    <property type="taxonomic scope" value="Eukaryota"/>
</dbReference>
<evidence type="ECO:0000313" key="4">
    <source>
        <dbReference type="Proteomes" id="UP000027238"/>
    </source>
</evidence>
<sequence length="194" mass="21376">MPPVSEKLRRTAQQLDPGWSAGHSPPSEDFAAIAEKHLEHDLRDSDRELLQTAAKKVRTHAVIGSALGLGFGFFLASRLRRARADMFAVWRATEKPTHVQFASGRIEPIPDLTDKLQPTKLGDVAAYSLIGLGSLFLGGELGFLTGTAAAARTINQDPESRERIESAFRKFRAEALRKEADRLDGGERILDKIF</sequence>
<feature type="region of interest" description="Disordered" evidence="1">
    <location>
        <begin position="1"/>
        <end position="27"/>
    </location>
</feature>
<keyword evidence="4" id="KW-1185">Reference proteome</keyword>
<gene>
    <name evidence="3" type="ORF">CSUB01_08952</name>
</gene>
<dbReference type="AlphaFoldDB" id="A0A066XL65"/>